<evidence type="ECO:0000256" key="3">
    <source>
        <dbReference type="ARBA" id="ARBA00022695"/>
    </source>
</evidence>
<dbReference type="InterPro" id="IPR020084">
    <property type="entry name" value="NUDIX_hydrolase_CS"/>
</dbReference>
<dbReference type="Pfam" id="PF01467">
    <property type="entry name" value="CTP_transf_like"/>
    <property type="match status" value="1"/>
</dbReference>
<dbReference type="PROSITE" id="PS00893">
    <property type="entry name" value="NUDIX_BOX"/>
    <property type="match status" value="1"/>
</dbReference>
<dbReference type="SUPFAM" id="SSF52374">
    <property type="entry name" value="Nucleotidylyl transferase"/>
    <property type="match status" value="1"/>
</dbReference>
<comment type="caution">
    <text evidence="7">The sequence shown here is derived from an EMBL/GenBank/DDBJ whole genome shotgun (WGS) entry which is preliminary data.</text>
</comment>
<dbReference type="NCBIfam" id="NF003788">
    <property type="entry name" value="PRK05379.1-5"/>
    <property type="match status" value="1"/>
</dbReference>
<dbReference type="NCBIfam" id="NF003786">
    <property type="entry name" value="PRK05379.1-2"/>
    <property type="match status" value="1"/>
</dbReference>
<dbReference type="InterPro" id="IPR004821">
    <property type="entry name" value="Cyt_trans-like"/>
</dbReference>
<protein>
    <submittedName>
        <fullName evidence="7">Bifunctional nicotinamide-nucleotide adenylyltransferase/Nudix hydroxylase</fullName>
        <ecNumber evidence="7">2.7.7.1</ecNumber>
        <ecNumber evidence="7">3.6.1.-</ecNumber>
    </submittedName>
</protein>
<dbReference type="PROSITE" id="PS51462">
    <property type="entry name" value="NUDIX"/>
    <property type="match status" value="1"/>
</dbReference>
<dbReference type="EC" id="3.6.1.-" evidence="7"/>
<comment type="similarity">
    <text evidence="5">Belongs to the Nudix hydrolase family.</text>
</comment>
<accession>A0ABT7E170</accession>
<dbReference type="Gene3D" id="3.40.50.620">
    <property type="entry name" value="HUPs"/>
    <property type="match status" value="1"/>
</dbReference>
<comment type="cofactor">
    <cofactor evidence="1">
        <name>Mg(2+)</name>
        <dbReference type="ChEBI" id="CHEBI:18420"/>
    </cofactor>
</comment>
<proteinExistence type="inferred from homology"/>
<dbReference type="NCBIfam" id="TIGR00125">
    <property type="entry name" value="cyt_tran_rel"/>
    <property type="match status" value="1"/>
</dbReference>
<evidence type="ECO:0000259" key="6">
    <source>
        <dbReference type="PROSITE" id="PS51462"/>
    </source>
</evidence>
<organism evidence="7 8">
    <name type="scientific">Parachitinimonas caeni</name>
    <dbReference type="NCBI Taxonomy" id="3031301"/>
    <lineage>
        <taxon>Bacteria</taxon>
        <taxon>Pseudomonadati</taxon>
        <taxon>Pseudomonadota</taxon>
        <taxon>Betaproteobacteria</taxon>
        <taxon>Neisseriales</taxon>
        <taxon>Chitinibacteraceae</taxon>
        <taxon>Parachitinimonas</taxon>
    </lineage>
</organism>
<evidence type="ECO:0000256" key="5">
    <source>
        <dbReference type="RuleBase" id="RU003476"/>
    </source>
</evidence>
<dbReference type="PRINTS" id="PR00502">
    <property type="entry name" value="NUDIXFAMILY"/>
</dbReference>
<dbReference type="CDD" id="cd18873">
    <property type="entry name" value="NUDIX_NadM_like"/>
    <property type="match status" value="1"/>
</dbReference>
<reference evidence="7" key="1">
    <citation type="submission" date="2023-03" db="EMBL/GenBank/DDBJ databases">
        <title>Chitinimonas shenzhenensis gen. nov., sp. nov., a novel member of family Burkholderiaceae isolated from activated sludge collected in Shen Zhen, China.</title>
        <authorList>
            <person name="Wang X."/>
        </authorList>
    </citation>
    <scope>NUCLEOTIDE SEQUENCE</scope>
    <source>
        <strain evidence="7">DQS-5</strain>
    </source>
</reference>
<sequence length="345" mass="39235">MLDLVIYIGRFQPFHSGHQQVLDIALRKARHVLVLAGSANKARNIRNPFTANERRAMILECVRPEDRQRVAVSPLGDWLYVEERWLIEVQRLVAEHVQLLGLTDSARIGVIGHLKDASSYYLEMFPQWELVDVPQFQALDATALRSLYFGSTGQGDWMRLAASVPAPVLDFLRSFAGSSFYEHMRREFDFVRDYKAAWQAAPYPPTFVTVDCVVVHSGHVLLVKRAGDPGHGLWALPGGFLDQKETLESAALRELKEETRVKLPLPVLRGAIKAQRMFDHPERSLRGRTLTQAFYLHFPSGELPPVKGGDDAKAARWIPLADLVDMEREFFEDHFEIIQYFLGTN</sequence>
<dbReference type="InterPro" id="IPR014729">
    <property type="entry name" value="Rossmann-like_a/b/a_fold"/>
</dbReference>
<evidence type="ECO:0000256" key="4">
    <source>
        <dbReference type="ARBA" id="ARBA00022801"/>
    </source>
</evidence>
<dbReference type="GO" id="GO:0000309">
    <property type="term" value="F:nicotinamide-nucleotide adenylyltransferase activity"/>
    <property type="evidence" value="ECO:0007669"/>
    <property type="project" value="UniProtKB-EC"/>
</dbReference>
<name>A0ABT7E170_9NEIS</name>
<dbReference type="EC" id="2.7.7.1" evidence="7"/>
<dbReference type="InterPro" id="IPR020476">
    <property type="entry name" value="Nudix_hydrolase"/>
</dbReference>
<keyword evidence="4 5" id="KW-0378">Hydrolase</keyword>
<evidence type="ECO:0000256" key="2">
    <source>
        <dbReference type="ARBA" id="ARBA00022679"/>
    </source>
</evidence>
<dbReference type="PANTHER" id="PTHR21342">
    <property type="entry name" value="PHOSPHOPANTETHEINE ADENYLYLTRANSFERASE"/>
    <property type="match status" value="1"/>
</dbReference>
<dbReference type="SUPFAM" id="SSF55811">
    <property type="entry name" value="Nudix"/>
    <property type="match status" value="1"/>
</dbReference>
<dbReference type="InterPro" id="IPR000086">
    <property type="entry name" value="NUDIX_hydrolase_dom"/>
</dbReference>
<evidence type="ECO:0000313" key="8">
    <source>
        <dbReference type="Proteomes" id="UP001172778"/>
    </source>
</evidence>
<dbReference type="RefSeq" id="WP_284102373.1">
    <property type="nucleotide sequence ID" value="NZ_JARRAF010000030.1"/>
</dbReference>
<dbReference type="InterPro" id="IPR015797">
    <property type="entry name" value="NUDIX_hydrolase-like_dom_sf"/>
</dbReference>
<dbReference type="Gene3D" id="3.90.79.10">
    <property type="entry name" value="Nucleoside Triphosphate Pyrophosphohydrolase"/>
    <property type="match status" value="1"/>
</dbReference>
<dbReference type="GO" id="GO:0016787">
    <property type="term" value="F:hydrolase activity"/>
    <property type="evidence" value="ECO:0007669"/>
    <property type="project" value="UniProtKB-KW"/>
</dbReference>
<dbReference type="Proteomes" id="UP001172778">
    <property type="component" value="Unassembled WGS sequence"/>
</dbReference>
<dbReference type="Pfam" id="PF00293">
    <property type="entry name" value="NUDIX"/>
    <property type="match status" value="1"/>
</dbReference>
<feature type="domain" description="Nudix hydrolase" evidence="6">
    <location>
        <begin position="205"/>
        <end position="341"/>
    </location>
</feature>
<evidence type="ECO:0000256" key="1">
    <source>
        <dbReference type="ARBA" id="ARBA00001946"/>
    </source>
</evidence>
<evidence type="ECO:0000313" key="7">
    <source>
        <dbReference type="EMBL" id="MDK2126058.1"/>
    </source>
</evidence>
<keyword evidence="3 7" id="KW-0548">Nucleotidyltransferase</keyword>
<dbReference type="NCBIfam" id="NF003791">
    <property type="entry name" value="PRK05379.2-3"/>
    <property type="match status" value="1"/>
</dbReference>
<keyword evidence="8" id="KW-1185">Reference proteome</keyword>
<keyword evidence="2 7" id="KW-0808">Transferase</keyword>
<dbReference type="PANTHER" id="PTHR21342:SF0">
    <property type="entry name" value="BIFUNCTIONAL NMN ADENYLYLTRANSFERASE_NUDIX HYDROLASE"/>
    <property type="match status" value="1"/>
</dbReference>
<dbReference type="EMBL" id="JARRAF010000030">
    <property type="protein sequence ID" value="MDK2126058.1"/>
    <property type="molecule type" value="Genomic_DNA"/>
</dbReference>
<gene>
    <name evidence="7" type="ORF">PZA18_18605</name>
</gene>